<evidence type="ECO:0000313" key="2">
    <source>
        <dbReference type="EMBL" id="GLC29991.1"/>
    </source>
</evidence>
<comment type="caution">
    <text evidence="2">The sequence shown here is derived from an EMBL/GenBank/DDBJ whole genome shotgun (WGS) entry which is preliminary data.</text>
</comment>
<dbReference type="EMBL" id="BRXR01000001">
    <property type="protein sequence ID" value="GLC29991.1"/>
    <property type="molecule type" value="Genomic_DNA"/>
</dbReference>
<keyword evidence="1" id="KW-0472">Membrane</keyword>
<protein>
    <submittedName>
        <fullName evidence="2">Uncharacterized protein</fullName>
    </submittedName>
</protein>
<sequence length="95" mass="11227">MFLQKLMNQNYRHMNEFLQDLYMYVNEVGLENIDKKDLDDILRKRGALLLRVPEFKALYDTVLANNNYYLGQKALIIAWLSMVVSTFAFFIVIIS</sequence>
<proteinExistence type="predicted"/>
<organism evidence="2 3">
    <name type="scientific">Clostridium omnivorum</name>
    <dbReference type="NCBI Taxonomy" id="1604902"/>
    <lineage>
        <taxon>Bacteria</taxon>
        <taxon>Bacillati</taxon>
        <taxon>Bacillota</taxon>
        <taxon>Clostridia</taxon>
        <taxon>Eubacteriales</taxon>
        <taxon>Clostridiaceae</taxon>
        <taxon>Clostridium</taxon>
    </lineage>
</organism>
<keyword evidence="1" id="KW-1133">Transmembrane helix</keyword>
<evidence type="ECO:0000256" key="1">
    <source>
        <dbReference type="SAM" id="Phobius"/>
    </source>
</evidence>
<keyword evidence="3" id="KW-1185">Reference proteome</keyword>
<name>A0ABQ5N4C3_9CLOT</name>
<evidence type="ECO:0000313" key="3">
    <source>
        <dbReference type="Proteomes" id="UP001208567"/>
    </source>
</evidence>
<reference evidence="2 3" key="1">
    <citation type="journal article" date="2024" name="Int. J. Syst. Evol. Microbiol.">
        <title>Clostridium omnivorum sp. nov., isolated from anoxic soil under the treatment of reductive soil disinfestation.</title>
        <authorList>
            <person name="Ueki A."/>
            <person name="Tonouchi A."/>
            <person name="Kaku N."/>
            <person name="Honma S."/>
            <person name="Ueki K."/>
        </authorList>
    </citation>
    <scope>NUCLEOTIDE SEQUENCE [LARGE SCALE GENOMIC DNA]</scope>
    <source>
        <strain evidence="2 3">E14</strain>
    </source>
</reference>
<gene>
    <name evidence="2" type="ORF">bsdE14_14010</name>
</gene>
<feature type="transmembrane region" description="Helical" evidence="1">
    <location>
        <begin position="74"/>
        <end position="94"/>
    </location>
</feature>
<dbReference type="Proteomes" id="UP001208567">
    <property type="component" value="Unassembled WGS sequence"/>
</dbReference>
<accession>A0ABQ5N4C3</accession>
<keyword evidence="1" id="KW-0812">Transmembrane</keyword>